<dbReference type="Pfam" id="PF13663">
    <property type="entry name" value="DUF4148"/>
    <property type="match status" value="1"/>
</dbReference>
<sequence length="111" mass="11924">MKNTRTLATLFAVATAFAATAATAQTTPAQDQLVAPITQQAQGKSRAEVVAELNLWRRAGLDGLEITDMSYERNVAEYQRLRSGPAYLAEVRKLGGDTSMLAGEPAKNQAQ</sequence>
<evidence type="ECO:0000256" key="1">
    <source>
        <dbReference type="SAM" id="SignalP"/>
    </source>
</evidence>
<feature type="chain" id="PRO_5045902991" description="DUF4148 domain-containing protein" evidence="1">
    <location>
        <begin position="22"/>
        <end position="111"/>
    </location>
</feature>
<gene>
    <name evidence="2" type="ORF">GCM10022279_05950</name>
</gene>
<comment type="caution">
    <text evidence="2">The sequence shown here is derived from an EMBL/GenBank/DDBJ whole genome shotgun (WGS) entry which is preliminary data.</text>
</comment>
<dbReference type="EMBL" id="BAABBP010000003">
    <property type="protein sequence ID" value="GAA3985552.1"/>
    <property type="molecule type" value="Genomic_DNA"/>
</dbReference>
<reference evidence="3" key="1">
    <citation type="journal article" date="2019" name="Int. J. Syst. Evol. Microbiol.">
        <title>The Global Catalogue of Microorganisms (GCM) 10K type strain sequencing project: providing services to taxonomists for standard genome sequencing and annotation.</title>
        <authorList>
            <consortium name="The Broad Institute Genomics Platform"/>
            <consortium name="The Broad Institute Genome Sequencing Center for Infectious Disease"/>
            <person name="Wu L."/>
            <person name="Ma J."/>
        </authorList>
    </citation>
    <scope>NUCLEOTIDE SEQUENCE [LARGE SCALE GENOMIC DNA]</scope>
    <source>
        <strain evidence="3">JCM 17561</strain>
    </source>
</reference>
<evidence type="ECO:0008006" key="4">
    <source>
        <dbReference type="Google" id="ProtNLM"/>
    </source>
</evidence>
<keyword evidence="1" id="KW-0732">Signal</keyword>
<protein>
    <recommendedName>
        <fullName evidence="4">DUF4148 domain-containing protein</fullName>
    </recommendedName>
</protein>
<evidence type="ECO:0000313" key="3">
    <source>
        <dbReference type="Proteomes" id="UP001501627"/>
    </source>
</evidence>
<dbReference type="Proteomes" id="UP001501627">
    <property type="component" value="Unassembled WGS sequence"/>
</dbReference>
<name>A0ABP7QNS1_9BURK</name>
<evidence type="ECO:0000313" key="2">
    <source>
        <dbReference type="EMBL" id="GAA3985552.1"/>
    </source>
</evidence>
<keyword evidence="3" id="KW-1185">Reference proteome</keyword>
<dbReference type="RefSeq" id="WP_103045604.1">
    <property type="nucleotide sequence ID" value="NZ_BAABBP010000003.1"/>
</dbReference>
<organism evidence="2 3">
    <name type="scientific">Comamonas faecalis</name>
    <dbReference type="NCBI Taxonomy" id="1387849"/>
    <lineage>
        <taxon>Bacteria</taxon>
        <taxon>Pseudomonadati</taxon>
        <taxon>Pseudomonadota</taxon>
        <taxon>Betaproteobacteria</taxon>
        <taxon>Burkholderiales</taxon>
        <taxon>Comamonadaceae</taxon>
        <taxon>Comamonas</taxon>
    </lineage>
</organism>
<feature type="signal peptide" evidence="1">
    <location>
        <begin position="1"/>
        <end position="21"/>
    </location>
</feature>
<accession>A0ABP7QNS1</accession>
<dbReference type="InterPro" id="IPR025421">
    <property type="entry name" value="DUF4148"/>
</dbReference>
<proteinExistence type="predicted"/>